<accession>A0AAX6E6C4</accession>
<evidence type="ECO:0000256" key="1">
    <source>
        <dbReference type="SAM" id="MobiDB-lite"/>
    </source>
</evidence>
<protein>
    <submittedName>
        <fullName evidence="2">Uncharacterized protein</fullName>
    </submittedName>
</protein>
<keyword evidence="3" id="KW-1185">Reference proteome</keyword>
<organism evidence="2 3">
    <name type="scientific">Iris pallida</name>
    <name type="common">Sweet iris</name>
    <dbReference type="NCBI Taxonomy" id="29817"/>
    <lineage>
        <taxon>Eukaryota</taxon>
        <taxon>Viridiplantae</taxon>
        <taxon>Streptophyta</taxon>
        <taxon>Embryophyta</taxon>
        <taxon>Tracheophyta</taxon>
        <taxon>Spermatophyta</taxon>
        <taxon>Magnoliopsida</taxon>
        <taxon>Liliopsida</taxon>
        <taxon>Asparagales</taxon>
        <taxon>Iridaceae</taxon>
        <taxon>Iridoideae</taxon>
        <taxon>Irideae</taxon>
        <taxon>Iris</taxon>
    </lineage>
</organism>
<gene>
    <name evidence="2" type="ORF">M6B38_206400</name>
</gene>
<reference evidence="2" key="2">
    <citation type="submission" date="2023-04" db="EMBL/GenBank/DDBJ databases">
        <authorList>
            <person name="Bruccoleri R.E."/>
            <person name="Oakeley E.J."/>
            <person name="Faust A.-M."/>
            <person name="Dessus-Babus S."/>
            <person name="Altorfer M."/>
            <person name="Burckhardt D."/>
            <person name="Oertli M."/>
            <person name="Naumann U."/>
            <person name="Petersen F."/>
            <person name="Wong J."/>
        </authorList>
    </citation>
    <scope>NUCLEOTIDE SEQUENCE</scope>
    <source>
        <strain evidence="2">GSM-AAB239-AS_SAM_17_03QT</strain>
        <tissue evidence="2">Leaf</tissue>
    </source>
</reference>
<dbReference type="EMBL" id="JANAVB010039620">
    <property type="protein sequence ID" value="KAJ6799588.1"/>
    <property type="molecule type" value="Genomic_DNA"/>
</dbReference>
<feature type="compositionally biased region" description="Basic and acidic residues" evidence="1">
    <location>
        <begin position="20"/>
        <end position="36"/>
    </location>
</feature>
<evidence type="ECO:0000313" key="2">
    <source>
        <dbReference type="EMBL" id="KAJ6799588.1"/>
    </source>
</evidence>
<evidence type="ECO:0000313" key="3">
    <source>
        <dbReference type="Proteomes" id="UP001140949"/>
    </source>
</evidence>
<dbReference type="AlphaFoldDB" id="A0AAX6E6C4"/>
<dbReference type="Proteomes" id="UP001140949">
    <property type="component" value="Unassembled WGS sequence"/>
</dbReference>
<proteinExistence type="predicted"/>
<name>A0AAX6E6C4_IRIPA</name>
<comment type="caution">
    <text evidence="2">The sequence shown here is derived from an EMBL/GenBank/DDBJ whole genome shotgun (WGS) entry which is preliminary data.</text>
</comment>
<feature type="region of interest" description="Disordered" evidence="1">
    <location>
        <begin position="16"/>
        <end position="36"/>
    </location>
</feature>
<sequence length="53" mass="6034">MASSSFSSDLFFSYSARSSPVDRSKFPRSLSLDRSKSPVPIWTTTKLICRRMD</sequence>
<reference evidence="2" key="1">
    <citation type="journal article" date="2023" name="GigaByte">
        <title>Genome assembly of the bearded iris, Iris pallida Lam.</title>
        <authorList>
            <person name="Bruccoleri R.E."/>
            <person name="Oakeley E.J."/>
            <person name="Faust A.M.E."/>
            <person name="Altorfer M."/>
            <person name="Dessus-Babus S."/>
            <person name="Burckhardt D."/>
            <person name="Oertli M."/>
            <person name="Naumann U."/>
            <person name="Petersen F."/>
            <person name="Wong J."/>
        </authorList>
    </citation>
    <scope>NUCLEOTIDE SEQUENCE</scope>
    <source>
        <strain evidence="2">GSM-AAB239-AS_SAM_17_03QT</strain>
    </source>
</reference>